<organism evidence="1 2">
    <name type="scientific">Paenibacillus apii</name>
    <dbReference type="NCBI Taxonomy" id="1850370"/>
    <lineage>
        <taxon>Bacteria</taxon>
        <taxon>Bacillati</taxon>
        <taxon>Bacillota</taxon>
        <taxon>Bacilli</taxon>
        <taxon>Bacillales</taxon>
        <taxon>Paenibacillaceae</taxon>
        <taxon>Paenibacillus</taxon>
    </lineage>
</organism>
<protein>
    <submittedName>
        <fullName evidence="1">Uncharacterized protein</fullName>
    </submittedName>
</protein>
<dbReference type="AlphaFoldDB" id="A0A6M1PS15"/>
<proteinExistence type="predicted"/>
<evidence type="ECO:0000313" key="2">
    <source>
        <dbReference type="Proteomes" id="UP000480151"/>
    </source>
</evidence>
<sequence length="64" mass="6825">MRNLDTELLPSKPVISSTCPLPAFVTDSETGVPVGAFRRNGLKSILKDEWIILGPDEGKQGTAG</sequence>
<name>A0A6M1PS15_9BACL</name>
<dbReference type="EMBL" id="JAAKGU010000004">
    <property type="protein sequence ID" value="NGM83061.1"/>
    <property type="molecule type" value="Genomic_DNA"/>
</dbReference>
<gene>
    <name evidence="1" type="ORF">G5B47_11610</name>
</gene>
<keyword evidence="2" id="KW-1185">Reference proteome</keyword>
<dbReference type="Proteomes" id="UP000480151">
    <property type="component" value="Unassembled WGS sequence"/>
</dbReference>
<reference evidence="1 2" key="1">
    <citation type="submission" date="2020-02" db="EMBL/GenBank/DDBJ databases">
        <authorList>
            <person name="Gao J."/>
            <person name="Sun J."/>
        </authorList>
    </citation>
    <scope>NUCLEOTIDE SEQUENCE [LARGE SCALE GENOMIC DNA]</scope>
    <source>
        <strain evidence="1 2">7124</strain>
    </source>
</reference>
<evidence type="ECO:0000313" key="1">
    <source>
        <dbReference type="EMBL" id="NGM83061.1"/>
    </source>
</evidence>
<accession>A0A6M1PS15</accession>
<dbReference type="RefSeq" id="WP_165098074.1">
    <property type="nucleotide sequence ID" value="NZ_JAAKGU010000004.1"/>
</dbReference>
<comment type="caution">
    <text evidence="1">The sequence shown here is derived from an EMBL/GenBank/DDBJ whole genome shotgun (WGS) entry which is preliminary data.</text>
</comment>